<protein>
    <submittedName>
        <fullName evidence="1">Uncharacterized protein</fullName>
    </submittedName>
</protein>
<accession>L2GP61</accession>
<dbReference type="Proteomes" id="UP000011082">
    <property type="component" value="Unassembled WGS sequence"/>
</dbReference>
<dbReference type="EMBL" id="JH370131">
    <property type="protein sequence ID" value="ELA42606.1"/>
    <property type="molecule type" value="Genomic_DNA"/>
</dbReference>
<proteinExistence type="predicted"/>
<dbReference type="Pfam" id="PF17021">
    <property type="entry name" value="Mei5_like"/>
    <property type="match status" value="1"/>
</dbReference>
<name>L2GP61_VITCO</name>
<dbReference type="RefSeq" id="XP_007603811.1">
    <property type="nucleotide sequence ID" value="XM_007603749.1"/>
</dbReference>
<dbReference type="OMA" id="CISECIS"/>
<dbReference type="OrthoDB" id="2195410at2759"/>
<keyword evidence="2" id="KW-1185">Reference proteome</keyword>
<dbReference type="InParanoid" id="L2GP61"/>
<evidence type="ECO:0000313" key="1">
    <source>
        <dbReference type="EMBL" id="ELA42606.1"/>
    </source>
</evidence>
<dbReference type="InterPro" id="IPR031509">
    <property type="entry name" value="Mei5-like"/>
</dbReference>
<dbReference type="VEuPathDB" id="MicrosporidiaDB:VICG_00358"/>
<dbReference type="AlphaFoldDB" id="L2GP61"/>
<evidence type="ECO:0000313" key="2">
    <source>
        <dbReference type="Proteomes" id="UP000011082"/>
    </source>
</evidence>
<organism evidence="1 2">
    <name type="scientific">Vittaforma corneae (strain ATCC 50505)</name>
    <name type="common">Microsporidian parasite</name>
    <name type="synonym">Nosema corneum</name>
    <dbReference type="NCBI Taxonomy" id="993615"/>
    <lineage>
        <taxon>Eukaryota</taxon>
        <taxon>Fungi</taxon>
        <taxon>Fungi incertae sedis</taxon>
        <taxon>Microsporidia</taxon>
        <taxon>Nosematidae</taxon>
        <taxon>Vittaforma</taxon>
    </lineage>
</organism>
<sequence>MFFTKIPENENIKDYYEIKVDGKIFYGPRQQSSEKNAGVKRRYSDQFKDPLFTAKDTYRKLNMIKQFKIKYKDIGLITKRYIDCIENCICILEKEFSIVPRTVFQSFDLKQLGINPDDFGVEKEECASESE</sequence>
<gene>
    <name evidence="1" type="ORF">VICG_00358</name>
</gene>
<dbReference type="HOGENOM" id="CLU_136887_0_0_1"/>
<dbReference type="STRING" id="993615.L2GP61"/>
<dbReference type="GeneID" id="19881076"/>
<reference evidence="2" key="1">
    <citation type="submission" date="2011-05" db="EMBL/GenBank/DDBJ databases">
        <title>The genome sequence of Vittaforma corneae strain ATCC 50505.</title>
        <authorList>
            <consortium name="The Broad Institute Genome Sequencing Platform"/>
            <person name="Cuomo C."/>
            <person name="Didier E."/>
            <person name="Bowers L."/>
            <person name="Young S.K."/>
            <person name="Zeng Q."/>
            <person name="Gargeya S."/>
            <person name="Fitzgerald M."/>
            <person name="Haas B."/>
            <person name="Abouelleil A."/>
            <person name="Alvarado L."/>
            <person name="Arachchi H.M."/>
            <person name="Berlin A."/>
            <person name="Chapman S.B."/>
            <person name="Gearin G."/>
            <person name="Goldberg J."/>
            <person name="Griggs A."/>
            <person name="Gujja S."/>
            <person name="Hansen M."/>
            <person name="Heiman D."/>
            <person name="Howarth C."/>
            <person name="Larimer J."/>
            <person name="Lui A."/>
            <person name="MacDonald P.J.P."/>
            <person name="McCowen C."/>
            <person name="Montmayeur A."/>
            <person name="Murphy C."/>
            <person name="Neiman D."/>
            <person name="Pearson M."/>
            <person name="Priest M."/>
            <person name="Roberts A."/>
            <person name="Saif S."/>
            <person name="Shea T."/>
            <person name="Sisk P."/>
            <person name="Stolte C."/>
            <person name="Sykes S."/>
            <person name="Wortman J."/>
            <person name="Nusbaum C."/>
            <person name="Birren B."/>
        </authorList>
    </citation>
    <scope>NUCLEOTIDE SEQUENCE [LARGE SCALE GENOMIC DNA]</scope>
    <source>
        <strain evidence="2">ATCC 50505</strain>
    </source>
</reference>